<protein>
    <submittedName>
        <fullName evidence="1">Uncharacterized protein</fullName>
    </submittedName>
</protein>
<evidence type="ECO:0000313" key="2">
    <source>
        <dbReference type="Proteomes" id="UP001144978"/>
    </source>
</evidence>
<organism evidence="1 2">
    <name type="scientific">Trametes sanguinea</name>
    <dbReference type="NCBI Taxonomy" id="158606"/>
    <lineage>
        <taxon>Eukaryota</taxon>
        <taxon>Fungi</taxon>
        <taxon>Dikarya</taxon>
        <taxon>Basidiomycota</taxon>
        <taxon>Agaricomycotina</taxon>
        <taxon>Agaricomycetes</taxon>
        <taxon>Polyporales</taxon>
        <taxon>Polyporaceae</taxon>
        <taxon>Trametes</taxon>
    </lineage>
</organism>
<reference evidence="1" key="1">
    <citation type="submission" date="2022-08" db="EMBL/GenBank/DDBJ databases">
        <title>Genome Sequence of Pycnoporus sanguineus.</title>
        <authorList>
            <person name="Buettner E."/>
        </authorList>
    </citation>
    <scope>NUCLEOTIDE SEQUENCE</scope>
    <source>
        <strain evidence="1">CG-C14</strain>
    </source>
</reference>
<name>A0ACC1MQX3_9APHY</name>
<keyword evidence="2" id="KW-1185">Reference proteome</keyword>
<dbReference type="Proteomes" id="UP001144978">
    <property type="component" value="Unassembled WGS sequence"/>
</dbReference>
<proteinExistence type="predicted"/>
<gene>
    <name evidence="1" type="ORF">NUW54_g13047</name>
</gene>
<comment type="caution">
    <text evidence="1">The sequence shown here is derived from an EMBL/GenBank/DDBJ whole genome shotgun (WGS) entry which is preliminary data.</text>
</comment>
<dbReference type="EMBL" id="JANSHE010005849">
    <property type="protein sequence ID" value="KAJ2969079.1"/>
    <property type="molecule type" value="Genomic_DNA"/>
</dbReference>
<evidence type="ECO:0000313" key="1">
    <source>
        <dbReference type="EMBL" id="KAJ2969079.1"/>
    </source>
</evidence>
<sequence>MKLDGSPPSSFRVPFSPDPLPKTLSRRLPEVGTRLCVPSSTYTAMKQPRATGQSPAQVTVARIQTRCRLQVFSPLQTQFIGMPLSYCRRAIAYHGRAWSFRIFSAMNPCSVSVSASTTSRRAELARRLDCNNPIRLRHPIASKWSSRTGNSSEPSTDSLPAYDGRYDLTAPFSPVYDWLGCVLRRRVIQEALTCIRERRSPAVDGRAARAFPGRFSGALTRRQHMRLPTYESSTMRVLILRLEGWCCAYADTRTLAGDIGQLFGTIYKRHPRCSGIDGSRESGRVQARGKFQRTSSPSAATNQGPNAITGASIREGQSTATYSISGGSRRSCRILAYGAFSGSCKRHEIDDIPH</sequence>
<accession>A0ACC1MQX3</accession>